<dbReference type="PROSITE" id="PS50222">
    <property type="entry name" value="EF_HAND_2"/>
    <property type="match status" value="2"/>
</dbReference>
<accession>A0A8S1QE93</accession>
<feature type="domain" description="EF-hand" evidence="1">
    <location>
        <begin position="76"/>
        <end position="111"/>
    </location>
</feature>
<evidence type="ECO:0000313" key="2">
    <source>
        <dbReference type="EMBL" id="CAD8113773.1"/>
    </source>
</evidence>
<dbReference type="PROSITE" id="PS00018">
    <property type="entry name" value="EF_HAND_1"/>
    <property type="match status" value="2"/>
</dbReference>
<proteinExistence type="predicted"/>
<evidence type="ECO:0000313" key="3">
    <source>
        <dbReference type="Proteomes" id="UP000692954"/>
    </source>
</evidence>
<evidence type="ECO:0000259" key="1">
    <source>
        <dbReference type="PROSITE" id="PS50222"/>
    </source>
</evidence>
<protein>
    <recommendedName>
        <fullName evidence="1">EF-hand domain-containing protein</fullName>
    </recommendedName>
</protein>
<gene>
    <name evidence="2" type="ORF">PSON_ATCC_30995.1.T1040076</name>
</gene>
<dbReference type="OrthoDB" id="26525at2759"/>
<sequence length="289" mass="34358">MQILPPSERVLHFCESKNWFNSRHASKTKEKYLKTEKELFDDVIVTETFHLIDRDHSNSIELDELYSMLKKNNYPVNMRLLKAFFEKTDRDGNKCIDLDEFKQVIKDESTSQTFRLMMRKMRETGQDNYYSTDFVNLLRYLCYCSNRTDLIFQIKNTRLSFETRSKLVTDLFKVNQQFTKSQQPTEDQLITLRPFMKKKTQIEFKYLTPIQRRSNLISNHSTATTNHNSMISLQTINLQQQQQQFTPRPSPRGYLIKKKQHNSIVSPLHSTKSILQTTQTTLKKNNNKF</sequence>
<comment type="caution">
    <text evidence="2">The sequence shown here is derived from an EMBL/GenBank/DDBJ whole genome shotgun (WGS) entry which is preliminary data.</text>
</comment>
<reference evidence="2" key="1">
    <citation type="submission" date="2021-01" db="EMBL/GenBank/DDBJ databases">
        <authorList>
            <consortium name="Genoscope - CEA"/>
            <person name="William W."/>
        </authorList>
    </citation>
    <scope>NUCLEOTIDE SEQUENCE</scope>
</reference>
<dbReference type="SMART" id="SM00054">
    <property type="entry name" value="EFh"/>
    <property type="match status" value="2"/>
</dbReference>
<dbReference type="InterPro" id="IPR002048">
    <property type="entry name" value="EF_hand_dom"/>
</dbReference>
<organism evidence="2 3">
    <name type="scientific">Paramecium sonneborni</name>
    <dbReference type="NCBI Taxonomy" id="65129"/>
    <lineage>
        <taxon>Eukaryota</taxon>
        <taxon>Sar</taxon>
        <taxon>Alveolata</taxon>
        <taxon>Ciliophora</taxon>
        <taxon>Intramacronucleata</taxon>
        <taxon>Oligohymenophorea</taxon>
        <taxon>Peniculida</taxon>
        <taxon>Parameciidae</taxon>
        <taxon>Paramecium</taxon>
    </lineage>
</organism>
<dbReference type="CDD" id="cd00051">
    <property type="entry name" value="EFh"/>
    <property type="match status" value="1"/>
</dbReference>
<dbReference type="EMBL" id="CAJJDN010000104">
    <property type="protein sequence ID" value="CAD8113773.1"/>
    <property type="molecule type" value="Genomic_DNA"/>
</dbReference>
<dbReference type="Proteomes" id="UP000692954">
    <property type="component" value="Unassembled WGS sequence"/>
</dbReference>
<dbReference type="AlphaFoldDB" id="A0A8S1QE93"/>
<dbReference type="InterPro" id="IPR018247">
    <property type="entry name" value="EF_Hand_1_Ca_BS"/>
</dbReference>
<dbReference type="GO" id="GO:0005509">
    <property type="term" value="F:calcium ion binding"/>
    <property type="evidence" value="ECO:0007669"/>
    <property type="project" value="InterPro"/>
</dbReference>
<feature type="domain" description="EF-hand" evidence="1">
    <location>
        <begin position="40"/>
        <end position="75"/>
    </location>
</feature>
<keyword evidence="3" id="KW-1185">Reference proteome</keyword>
<name>A0A8S1QE93_9CILI</name>
<dbReference type="Pfam" id="PF13499">
    <property type="entry name" value="EF-hand_7"/>
    <property type="match status" value="1"/>
</dbReference>